<evidence type="ECO:0000256" key="1">
    <source>
        <dbReference type="ARBA" id="ARBA00004589"/>
    </source>
</evidence>
<dbReference type="AlphaFoldDB" id="A0A0C7N5W9"/>
<feature type="region of interest" description="Disordered" evidence="6">
    <location>
        <begin position="162"/>
        <end position="257"/>
    </location>
</feature>
<evidence type="ECO:0000313" key="8">
    <source>
        <dbReference type="Proteomes" id="UP000054304"/>
    </source>
</evidence>
<reference evidence="7 8" key="1">
    <citation type="submission" date="2014-12" db="EMBL/GenBank/DDBJ databases">
        <authorList>
            <person name="Neuveglise Cecile"/>
        </authorList>
    </citation>
    <scope>NUCLEOTIDE SEQUENCE [LARGE SCALE GENOMIC DNA]</scope>
    <source>
        <strain evidence="7 8">CBS 12615</strain>
    </source>
</reference>
<proteinExistence type="predicted"/>
<gene>
    <name evidence="7" type="ORF">LALA0_S08e00298g</name>
</gene>
<feature type="region of interest" description="Disordered" evidence="6">
    <location>
        <begin position="400"/>
        <end position="420"/>
    </location>
</feature>
<evidence type="ECO:0000256" key="3">
    <source>
        <dbReference type="ARBA" id="ARBA00022729"/>
    </source>
</evidence>
<keyword evidence="5" id="KW-0449">Lipoprotein</keyword>
<evidence type="ECO:0000256" key="4">
    <source>
        <dbReference type="ARBA" id="ARBA00023180"/>
    </source>
</evidence>
<dbReference type="GO" id="GO:0098552">
    <property type="term" value="C:side of membrane"/>
    <property type="evidence" value="ECO:0007669"/>
    <property type="project" value="UniProtKB-KW"/>
</dbReference>
<protein>
    <submittedName>
        <fullName evidence="7">LALA0S08e00298g1_1</fullName>
    </submittedName>
</protein>
<keyword evidence="3" id="KW-0732">Signal</keyword>
<dbReference type="OrthoDB" id="4036861at2759"/>
<evidence type="ECO:0000256" key="6">
    <source>
        <dbReference type="SAM" id="MobiDB-lite"/>
    </source>
</evidence>
<dbReference type="Proteomes" id="UP000054304">
    <property type="component" value="Unassembled WGS sequence"/>
</dbReference>
<dbReference type="HOGENOM" id="CLU_605603_0_0_1"/>
<dbReference type="Pfam" id="PF13928">
    <property type="entry name" value="Flocculin_t3"/>
    <property type="match status" value="1"/>
</dbReference>
<dbReference type="GeneID" id="34686845"/>
<organism evidence="7 8">
    <name type="scientific">Lachancea lanzarotensis</name>
    <dbReference type="NCBI Taxonomy" id="1245769"/>
    <lineage>
        <taxon>Eukaryota</taxon>
        <taxon>Fungi</taxon>
        <taxon>Dikarya</taxon>
        <taxon>Ascomycota</taxon>
        <taxon>Saccharomycotina</taxon>
        <taxon>Saccharomycetes</taxon>
        <taxon>Saccharomycetales</taxon>
        <taxon>Saccharomycetaceae</taxon>
        <taxon>Lachancea</taxon>
    </lineage>
</organism>
<evidence type="ECO:0000256" key="2">
    <source>
        <dbReference type="ARBA" id="ARBA00022622"/>
    </source>
</evidence>
<dbReference type="STRING" id="1245769.A0A0C7N5W9"/>
<name>A0A0C7N5W9_9SACH</name>
<keyword evidence="8" id="KW-1185">Reference proteome</keyword>
<sequence>MSVSESLNILTVQFTGNALLHASDWIGVFVNFTAQYGEGIACTAPEGFADVLTYYPSQRVDLQNALEEFSVAANLPLMWVDQYGKESGASPYNEQMSVWDINGNIKSTCANLNATCYLQEYCGPNAFGSGSADGSAVSSAPANSAPASSALVSSAPVSSAPVSSAPASSVPASSAPVSSAPVSSAPASSAPASSAPASSAPVSSAPVSSTPVSFGSGSNAASASASSSASGSGSAPASSSPAGSLSGSNPAGIANSSPVASSSAAVKVNPSVIAAQASSARSAWAGYKANGTDTTVVKHHPSTTVMTITSCSDNKCTETPVTTGVTTVTGISTTYTTFCPLTEQHAVSNTNSEIAPFLAPYSTWLAPGGSNSGSSAASTVSPSKQTITSTEAAVVCSASTSKSTGSGTSLPSQYSSSQTSSTTSLSVFTDNNGVEVMVSKGFVLAAAALLLL</sequence>
<evidence type="ECO:0000256" key="5">
    <source>
        <dbReference type="ARBA" id="ARBA00023288"/>
    </source>
</evidence>
<keyword evidence="2" id="KW-0336">GPI-anchor</keyword>
<keyword evidence="4" id="KW-0325">Glycoprotein</keyword>
<evidence type="ECO:0000313" key="7">
    <source>
        <dbReference type="EMBL" id="CEP63345.1"/>
    </source>
</evidence>
<dbReference type="RefSeq" id="XP_022629563.1">
    <property type="nucleotide sequence ID" value="XM_022770933.1"/>
</dbReference>
<dbReference type="EMBL" id="LN736367">
    <property type="protein sequence ID" value="CEP63345.1"/>
    <property type="molecule type" value="Genomic_DNA"/>
</dbReference>
<comment type="subcellular location">
    <subcellularLocation>
        <location evidence="1">Membrane</location>
        <topology evidence="1">Lipid-anchor</topology>
        <topology evidence="1">GPI-anchor</topology>
    </subcellularLocation>
</comment>
<accession>A0A0C7N5W9</accession>
<dbReference type="InterPro" id="IPR025928">
    <property type="entry name" value="Flocculin_t3_rpt"/>
</dbReference>
<keyword evidence="2" id="KW-0472">Membrane</keyword>